<sequence length="2014" mass="223979">MSGKAPERSNLIDVTYAHLQSIFCGRVEGTSATQVEEYLLPRVDQLRAISAPFGKPSPASRKKIDSGSVTLNDGVVLHIEDADKEFIYAISSAFEIDEVQSLILLRSFLYNRGLPFRDGATVNSSLLEETIERITPFYYSERLSIFCILVPLFRARESESDPFYPVALSILPKVLPDGKKFAESLLDEYDVKMNEKVPEKLPKEPKVLARWVKQNSKEQLVLLEVLFWTMWGSATCDGPLVERIIETAYETNLGSSQQNATLLLDEEGTQLTQDKTALWILITLEVLELETIANSPTLVISDNPTSKDLYFSFPYTLERIHQIVTTNSDHRQFSCTYLAWTFVVSRLASVASDLPDSYRGLLDNLLPRATGSYSKEREPAHVIMTRKCLEPGYGMFSLMSTLLTASPIFSTQMAWKTASTVTEPNAVAFRSVFKGLIIALVELSPIEMIPELDSFWDVWIALFGKSESPSIAGICDQYWQQDWHKPSRRAVFDVPRARFPVQCRPLIRLMMAMTAAGFLDSNSEREQESGISGQRELCARHVFYFLDKLPTYCQVIPASACTGAQAIYERQIEQYGSSASSANLTYVNLRPILLPGGSILPAGSKGRLLNGDGNDYLVICWKHEHSGWKFLLEVLTQYLSLRNLGPRTAFKPRNHNKTGDLEVRLSLTDIGFGLEDGVNEALITDILDTIRSLIQGNPSQAEQLMQSLEGDNNTSPDLVELTTGILEEALSRSDSPSRTSPPAHLITSALSVLSAILAIPSYCNRVWIYVKSTSALFGSDKTSRFTSAVLATERLTGRYDMTLSLLFLVQQLCHEASLLLVPHDDDLRKLKDEVLIRAFRFVHTEIWVEHLGWKYAQLGDRFEIGRRISSLYIRVLQFTPKSVAESPFPRLSKAVLDLLLFRASTLTMTPLVSVIASGSQMLEMLYNSRRHGDARKLIFLLESHLFLARTMLERKCSTEIATKPCLLEQVLCGQVTGGASSHTSKGNPIDTLAFYVKERDAGELVPLEAIRLLSILCTSLSMSKPIPSTIVAHLSDPENVVSSFVRIVQHPFDDLTLRYSVWRFIIVAMDKEPALARLFVAGQFRTAAAVPDLKGKGKETDTRKDAVVLSTSKVVNAIDVAKDTVANWEQLLESNSLLLASVLNFLLMVWRHGLEHRSVLEPLRQNEEFWQQIAAIACSDLGPIPEFETETYVYIDGRRRADVNDAVAGHCYRVSAKASALRVIGLDIGIHLQSADRSGVPSKPVSFTKIEPRLRSQDDLTDLISGATPNSYLPDSYDNFSQLLASLFPNLSISQLEFQTPPEEREYGDDFSFSMALLRNRLHAYRSQLELRGHVDTAEKQLSSINLNMSLTHSQTALTESWQFFLGQVVPYLGSDDSERPILLSIAASVSFDIMRETRVGDMAATIHGIRLSLLLAICELVWFSTSDRPNEVKLLVELVDNVRGIVLNEYQSPTKSIQGSLTVPFHPQLLQLLYFCIRSSRTLTRRPKALNADQRLRISMTVDATQNLVISALRVTFISARGRADNDLDRDMELLVAVFEQCTRLDISPSSSQWLARCQETDIVKASLELYVHTDLVGLSDLPLLVAKKRPLYAPHLLRFYMALASVSTAAERFASDGVLSAFSNNTISGAASAGRIDEAIPELPGERSPAHQAYCSMLAIVSGIIGAMGRNNHYFDAEACGFIQLYGDQIVRALSWTTNDTITLPLLEEIEQVVHLFNALALNAPPRNVHTAVENVLHVFTPLALSLLQQLNYALTHPNHLASLFVPITIDDRALSEKDASNPDVLRRPLVAHLTHRLFQLSSNIVFTLICISKAETVLTGEQSDWPVHEALVVPHSKVVLGEPASMGTLLELGNGTLDMLRGLVELPAGQSIAPLPAVSLAVKGTDIDVRQGVATARQNLENVLFYAVTQLAMWLSKPEFDVPSSDMEMEDQMMDIHKESTKERRAPRSSLVLGDRMRRGMTGEMAADLQKLLNKSKPTIAKSNTALGKEQIDLCGILSVFLQERIISSTS</sequence>
<evidence type="ECO:0000313" key="14">
    <source>
        <dbReference type="Proteomes" id="UP001498398"/>
    </source>
</evidence>
<dbReference type="Pfam" id="PF10487">
    <property type="entry name" value="Nup188_N"/>
    <property type="match status" value="1"/>
</dbReference>
<evidence type="ECO:0000256" key="7">
    <source>
        <dbReference type="ARBA" id="ARBA00023242"/>
    </source>
</evidence>
<evidence type="ECO:0000256" key="1">
    <source>
        <dbReference type="ARBA" id="ARBA00004567"/>
    </source>
</evidence>
<evidence type="ECO:0000259" key="11">
    <source>
        <dbReference type="Pfam" id="PF18378"/>
    </source>
</evidence>
<dbReference type="PANTHER" id="PTHR31431:SF1">
    <property type="entry name" value="NUCLEOPORIN NUP188"/>
    <property type="match status" value="1"/>
</dbReference>
<organism evidence="13 14">
    <name type="scientific">Marasmiellus scandens</name>
    <dbReference type="NCBI Taxonomy" id="2682957"/>
    <lineage>
        <taxon>Eukaryota</taxon>
        <taxon>Fungi</taxon>
        <taxon>Dikarya</taxon>
        <taxon>Basidiomycota</taxon>
        <taxon>Agaricomycotina</taxon>
        <taxon>Agaricomycetes</taxon>
        <taxon>Agaricomycetidae</taxon>
        <taxon>Agaricales</taxon>
        <taxon>Marasmiineae</taxon>
        <taxon>Omphalotaceae</taxon>
        <taxon>Marasmiellus</taxon>
    </lineage>
</organism>
<dbReference type="EMBL" id="JBANRG010000006">
    <property type="protein sequence ID" value="KAK7465329.1"/>
    <property type="molecule type" value="Genomic_DNA"/>
</dbReference>
<gene>
    <name evidence="13" type="ORF">VKT23_005308</name>
</gene>
<keyword evidence="5" id="KW-0811">Translocation</keyword>
<keyword evidence="14" id="KW-1185">Reference proteome</keyword>
<proteinExistence type="inferred from homology"/>
<dbReference type="Pfam" id="PF18378">
    <property type="entry name" value="Nup188_C"/>
    <property type="match status" value="1"/>
</dbReference>
<evidence type="ECO:0000313" key="13">
    <source>
        <dbReference type="EMBL" id="KAK7465329.1"/>
    </source>
</evidence>
<comment type="subcellular location">
    <subcellularLocation>
        <location evidence="1">Nucleus</location>
        <location evidence="1">Nuclear pore complex</location>
    </subcellularLocation>
</comment>
<evidence type="ECO:0000256" key="5">
    <source>
        <dbReference type="ARBA" id="ARBA00023010"/>
    </source>
</evidence>
<feature type="domain" description="Nucleoporin Nup188 N-terminal" evidence="10">
    <location>
        <begin position="34"/>
        <end position="356"/>
    </location>
</feature>
<evidence type="ECO:0000256" key="6">
    <source>
        <dbReference type="ARBA" id="ARBA00023132"/>
    </source>
</evidence>
<keyword evidence="7" id="KW-0539">Nucleus</keyword>
<evidence type="ECO:0000256" key="9">
    <source>
        <dbReference type="ARBA" id="ARBA00040174"/>
    </source>
</evidence>
<feature type="domain" description="Nucleoporin Nup188 N-terminal subdomain III" evidence="12">
    <location>
        <begin position="677"/>
        <end position="1083"/>
    </location>
</feature>
<protein>
    <recommendedName>
        <fullName evidence="9">Nucleoporin NUP188</fullName>
    </recommendedName>
</protein>
<evidence type="ECO:0000256" key="8">
    <source>
        <dbReference type="ARBA" id="ARBA00038387"/>
    </source>
</evidence>
<feature type="domain" description="Nuclear pore protein Nup188 C-terminal" evidence="11">
    <location>
        <begin position="1463"/>
        <end position="1630"/>
    </location>
</feature>
<evidence type="ECO:0000259" key="10">
    <source>
        <dbReference type="Pfam" id="PF10487"/>
    </source>
</evidence>
<keyword evidence="4" id="KW-0653">Protein transport</keyword>
<keyword evidence="3" id="KW-0509">mRNA transport</keyword>
<dbReference type="PANTHER" id="PTHR31431">
    <property type="entry name" value="NUCLEOPORIN NUP188 HOMOLOG"/>
    <property type="match status" value="1"/>
</dbReference>
<keyword evidence="6" id="KW-0906">Nuclear pore complex</keyword>
<evidence type="ECO:0000259" key="12">
    <source>
        <dbReference type="Pfam" id="PF21093"/>
    </source>
</evidence>
<keyword evidence="2" id="KW-0813">Transport</keyword>
<comment type="similarity">
    <text evidence="8">Belongs to the Nup188 family.</text>
</comment>
<dbReference type="Pfam" id="PF21093">
    <property type="entry name" value="Nup188_N-subdom_III"/>
    <property type="match status" value="1"/>
</dbReference>
<evidence type="ECO:0000256" key="4">
    <source>
        <dbReference type="ARBA" id="ARBA00022927"/>
    </source>
</evidence>
<dbReference type="Proteomes" id="UP001498398">
    <property type="component" value="Unassembled WGS sequence"/>
</dbReference>
<reference evidence="13 14" key="1">
    <citation type="submission" date="2024-01" db="EMBL/GenBank/DDBJ databases">
        <title>A draft genome for the cacao thread blight pathogen Marasmiellus scandens.</title>
        <authorList>
            <person name="Baruah I.K."/>
            <person name="Leung J."/>
            <person name="Bukari Y."/>
            <person name="Amoako-Attah I."/>
            <person name="Meinhardt L.W."/>
            <person name="Bailey B.A."/>
            <person name="Cohen S.P."/>
        </authorList>
    </citation>
    <scope>NUCLEOTIDE SEQUENCE [LARGE SCALE GENOMIC DNA]</scope>
    <source>
        <strain evidence="13 14">GH-19</strain>
    </source>
</reference>
<dbReference type="InterPro" id="IPR044840">
    <property type="entry name" value="Nup188"/>
</dbReference>
<evidence type="ECO:0000256" key="2">
    <source>
        <dbReference type="ARBA" id="ARBA00022448"/>
    </source>
</evidence>
<evidence type="ECO:0000256" key="3">
    <source>
        <dbReference type="ARBA" id="ARBA00022816"/>
    </source>
</evidence>
<dbReference type="InterPro" id="IPR041634">
    <property type="entry name" value="Nup188_C"/>
</dbReference>
<name>A0ABR1JUH0_9AGAR</name>
<dbReference type="InterPro" id="IPR048883">
    <property type="entry name" value="Nup188_N-subdom_III"/>
</dbReference>
<dbReference type="InterPro" id="IPR018864">
    <property type="entry name" value="Nucleoporin_Nup188_N"/>
</dbReference>
<comment type="caution">
    <text evidence="13">The sequence shown here is derived from an EMBL/GenBank/DDBJ whole genome shotgun (WGS) entry which is preliminary data.</text>
</comment>
<accession>A0ABR1JUH0</accession>
<dbReference type="Gene3D" id="1.25.10.70">
    <property type="match status" value="1"/>
</dbReference>